<evidence type="ECO:0008006" key="3">
    <source>
        <dbReference type="Google" id="ProtNLM"/>
    </source>
</evidence>
<name>A0A2M6WK69_9BACT</name>
<reference evidence="2" key="1">
    <citation type="submission" date="2017-09" db="EMBL/GenBank/DDBJ databases">
        <title>Depth-based differentiation of microbial function through sediment-hosted aquifers and enrichment of novel symbionts in the deep terrestrial subsurface.</title>
        <authorList>
            <person name="Probst A.J."/>
            <person name="Ladd B."/>
            <person name="Jarett J.K."/>
            <person name="Geller-Mcgrath D.E."/>
            <person name="Sieber C.M.K."/>
            <person name="Emerson J.B."/>
            <person name="Anantharaman K."/>
            <person name="Thomas B.C."/>
            <person name="Malmstrom R."/>
            <person name="Stieglmeier M."/>
            <person name="Klingl A."/>
            <person name="Woyke T."/>
            <person name="Ryan C.M."/>
            <person name="Banfield J.F."/>
        </authorList>
    </citation>
    <scope>NUCLEOTIDE SEQUENCE [LARGE SCALE GENOMIC DNA]</scope>
</reference>
<comment type="caution">
    <text evidence="1">The sequence shown here is derived from an EMBL/GenBank/DDBJ whole genome shotgun (WGS) entry which is preliminary data.</text>
</comment>
<sequence length="101" mass="11992">MNNQQKDFSTREVGVLIEDMNKKFDILAENHLNLVDRFDQVDLRFDQVDSRFNQVDLRFEKIENKIDKIATDVTELKNDHVTVSELREIQIRVSKLEKRAT</sequence>
<dbReference type="AlphaFoldDB" id="A0A2M6WK69"/>
<dbReference type="Proteomes" id="UP000229112">
    <property type="component" value="Unassembled WGS sequence"/>
</dbReference>
<evidence type="ECO:0000313" key="1">
    <source>
        <dbReference type="EMBL" id="PIT93185.1"/>
    </source>
</evidence>
<accession>A0A2M6WK69</accession>
<organism evidence="1 2">
    <name type="scientific">Candidatus Harrisonbacteria bacterium CG10_big_fil_rev_8_21_14_0_10_38_8</name>
    <dbReference type="NCBI Taxonomy" id="1974582"/>
    <lineage>
        <taxon>Bacteria</taxon>
        <taxon>Candidatus Harrisoniibacteriota</taxon>
    </lineage>
</organism>
<dbReference type="Gene3D" id="3.90.20.10">
    <property type="match status" value="1"/>
</dbReference>
<proteinExistence type="predicted"/>
<evidence type="ECO:0000313" key="2">
    <source>
        <dbReference type="Proteomes" id="UP000229112"/>
    </source>
</evidence>
<protein>
    <recommendedName>
        <fullName evidence="3">t-SNARE coiled-coil homology domain-containing protein</fullName>
    </recommendedName>
</protein>
<dbReference type="EMBL" id="PFAY01000010">
    <property type="protein sequence ID" value="PIT93185.1"/>
    <property type="molecule type" value="Genomic_DNA"/>
</dbReference>
<gene>
    <name evidence="1" type="ORF">COU06_01380</name>
</gene>